<evidence type="ECO:0000256" key="7">
    <source>
        <dbReference type="SAM" id="MobiDB-lite"/>
    </source>
</evidence>
<evidence type="ECO:0000256" key="2">
    <source>
        <dbReference type="ARBA" id="ARBA00006228"/>
    </source>
</evidence>
<protein>
    <submittedName>
        <fullName evidence="8">Cation transporter</fullName>
    </submittedName>
</protein>
<evidence type="ECO:0000256" key="5">
    <source>
        <dbReference type="ARBA" id="ARBA00022989"/>
    </source>
</evidence>
<evidence type="ECO:0000256" key="1">
    <source>
        <dbReference type="ARBA" id="ARBA00004651"/>
    </source>
</evidence>
<comment type="caution">
    <text evidence="8">The sequence shown here is derived from an EMBL/GenBank/DDBJ whole genome shotgun (WGS) entry which is preliminary data.</text>
</comment>
<evidence type="ECO:0000256" key="4">
    <source>
        <dbReference type="ARBA" id="ARBA00022692"/>
    </source>
</evidence>
<keyword evidence="6" id="KW-0472">Membrane</keyword>
<name>A0A022KWE0_9MICO</name>
<keyword evidence="3" id="KW-1003">Cell membrane</keyword>
<keyword evidence="9" id="KW-1185">Reference proteome</keyword>
<dbReference type="STRING" id="1249481.D641_0109345"/>
<evidence type="ECO:0000256" key="3">
    <source>
        <dbReference type="ARBA" id="ARBA00022475"/>
    </source>
</evidence>
<evidence type="ECO:0000313" key="8">
    <source>
        <dbReference type="EMBL" id="EYT49152.1"/>
    </source>
</evidence>
<evidence type="ECO:0000313" key="9">
    <source>
        <dbReference type="Proteomes" id="UP000019754"/>
    </source>
</evidence>
<dbReference type="AlphaFoldDB" id="A0A022KWE0"/>
<dbReference type="GO" id="GO:0005886">
    <property type="term" value="C:plasma membrane"/>
    <property type="evidence" value="ECO:0007669"/>
    <property type="project" value="UniProtKB-SubCell"/>
</dbReference>
<reference evidence="8 9" key="1">
    <citation type="journal article" date="2013" name="Genome Announc.">
        <title>Draft genome sequence of an Actinobacterium, Brachybacterium muris strain UCD-AY4.</title>
        <authorList>
            <person name="Lo J.R."/>
            <person name="Lang J.M."/>
            <person name="Darling A.E."/>
            <person name="Eisen J.A."/>
            <person name="Coil D.A."/>
        </authorList>
    </citation>
    <scope>NUCLEOTIDE SEQUENCE [LARGE SCALE GENOMIC DNA]</scope>
    <source>
        <strain evidence="8 9">UCD-AY4</strain>
    </source>
</reference>
<dbReference type="EMBL" id="AORC01000010">
    <property type="protein sequence ID" value="EYT49152.1"/>
    <property type="molecule type" value="Genomic_DNA"/>
</dbReference>
<feature type="region of interest" description="Disordered" evidence="7">
    <location>
        <begin position="112"/>
        <end position="202"/>
    </location>
</feature>
<dbReference type="Proteomes" id="UP000019754">
    <property type="component" value="Unassembled WGS sequence"/>
</dbReference>
<feature type="compositionally biased region" description="Basic and acidic residues" evidence="7">
    <location>
        <begin position="178"/>
        <end position="202"/>
    </location>
</feature>
<proteinExistence type="inferred from homology"/>
<dbReference type="InterPro" id="IPR002758">
    <property type="entry name" value="Cation_antiport_E"/>
</dbReference>
<gene>
    <name evidence="8" type="ORF">D641_0109345</name>
</gene>
<organism evidence="8 9">
    <name type="scientific">Brachybacterium muris UCD-AY4</name>
    <dbReference type="NCBI Taxonomy" id="1249481"/>
    <lineage>
        <taxon>Bacteria</taxon>
        <taxon>Bacillati</taxon>
        <taxon>Actinomycetota</taxon>
        <taxon>Actinomycetes</taxon>
        <taxon>Micrococcales</taxon>
        <taxon>Dermabacteraceae</taxon>
        <taxon>Brachybacterium</taxon>
    </lineage>
</organism>
<accession>A0A022KWE0</accession>
<sequence length="202" mass="21214">MRLWYGLTYVLWMGVEIVKGSIDVAKGAYSRGTKSSPAIVEFPLRCTTDAEIIAMASSITITPGTLVVGTAHGTEVEHPSLFVHALFAESREQVIADLTDMEDRLLTVMRGKHGAGADPQRGSGGFTDPDYVDGQAAQKIDDGAARSAAPAAPVSQHATSGDPAPGDPAAPRGVGDVEPGREEPNRSDAARSDSGREEEGER</sequence>
<dbReference type="GO" id="GO:0008324">
    <property type="term" value="F:monoatomic cation transmembrane transporter activity"/>
    <property type="evidence" value="ECO:0007669"/>
    <property type="project" value="InterPro"/>
</dbReference>
<dbReference type="PANTHER" id="PTHR34584">
    <property type="entry name" value="NA(+)/H(+) ANTIPORTER SUBUNIT E1"/>
    <property type="match status" value="1"/>
</dbReference>
<keyword evidence="5" id="KW-1133">Transmembrane helix</keyword>
<keyword evidence="4" id="KW-0812">Transmembrane</keyword>
<dbReference type="HOGENOM" id="CLU_1352471_0_0_11"/>
<comment type="similarity">
    <text evidence="2">Belongs to the CPA3 antiporters (TC 2.A.63) subunit E family.</text>
</comment>
<dbReference type="Pfam" id="PF01899">
    <property type="entry name" value="MNHE"/>
    <property type="match status" value="1"/>
</dbReference>
<feature type="compositionally biased region" description="Low complexity" evidence="7">
    <location>
        <begin position="161"/>
        <end position="176"/>
    </location>
</feature>
<evidence type="ECO:0000256" key="6">
    <source>
        <dbReference type="ARBA" id="ARBA00023136"/>
    </source>
</evidence>
<comment type="subcellular location">
    <subcellularLocation>
        <location evidence="1">Cell membrane</location>
        <topology evidence="1">Multi-pass membrane protein</topology>
    </subcellularLocation>
</comment>
<dbReference type="PANTHER" id="PTHR34584:SF1">
    <property type="entry name" value="NA(+)_H(+) ANTIPORTER SUBUNIT E1"/>
    <property type="match status" value="1"/>
</dbReference>